<evidence type="ECO:0000256" key="2">
    <source>
        <dbReference type="ARBA" id="ARBA00022737"/>
    </source>
</evidence>
<keyword evidence="5" id="KW-1185">Reference proteome</keyword>
<dbReference type="Pfam" id="PF00132">
    <property type="entry name" value="Hexapep"/>
    <property type="match status" value="1"/>
</dbReference>
<dbReference type="RefSeq" id="WP_128388659.1">
    <property type="nucleotide sequence ID" value="NZ_SBII01000002.1"/>
</dbReference>
<dbReference type="InterPro" id="IPR011004">
    <property type="entry name" value="Trimer_LpxA-like_sf"/>
</dbReference>
<gene>
    <name evidence="4" type="ORF">EPI11_03960</name>
</gene>
<proteinExistence type="predicted"/>
<dbReference type="InterPro" id="IPR018357">
    <property type="entry name" value="Hexapep_transf_CS"/>
</dbReference>
<dbReference type="SUPFAM" id="SSF51161">
    <property type="entry name" value="Trimeric LpxA-like enzymes"/>
    <property type="match status" value="1"/>
</dbReference>
<dbReference type="PROSITE" id="PS00101">
    <property type="entry name" value="HEXAPEP_TRANSFERASES"/>
    <property type="match status" value="1"/>
</dbReference>
<name>A0A3S3QA89_9FLAO</name>
<evidence type="ECO:0000256" key="3">
    <source>
        <dbReference type="ARBA" id="ARBA00023315"/>
    </source>
</evidence>
<dbReference type="Proteomes" id="UP000287527">
    <property type="component" value="Unassembled WGS sequence"/>
</dbReference>
<dbReference type="InterPro" id="IPR051159">
    <property type="entry name" value="Hexapeptide_acetyltransf"/>
</dbReference>
<sequence>MLLTDIIDRIKYNNKADRIGPDHPFTHWQLYFKKRMLRLCKKKFKHFADTADFRSGAYAVCCSKISIGERVVIRPGSMLFAEADNLETSITIEDNVMLGSGIQIYVHNHRFDRVDIPLIDQGYYEAKPVILKNGCWLGANVIVLPGVVIGENSVIGAASVVTKSIPPGVVAAGNPARVIKNIGKNEI</sequence>
<dbReference type="GO" id="GO:0016746">
    <property type="term" value="F:acyltransferase activity"/>
    <property type="evidence" value="ECO:0007669"/>
    <property type="project" value="UniProtKB-KW"/>
</dbReference>
<reference evidence="4 5" key="1">
    <citation type="submission" date="2019-01" db="EMBL/GenBank/DDBJ databases">
        <title>Flavobacterium sp. nov.,isolated from freshwater.</title>
        <authorList>
            <person name="Zhang R."/>
            <person name="Du Z.-J."/>
        </authorList>
    </citation>
    <scope>NUCLEOTIDE SEQUENCE [LARGE SCALE GENOMIC DNA]</scope>
    <source>
        <strain evidence="4 5">1E403</strain>
    </source>
</reference>
<dbReference type="Gene3D" id="2.160.10.10">
    <property type="entry name" value="Hexapeptide repeat proteins"/>
    <property type="match status" value="1"/>
</dbReference>
<protein>
    <submittedName>
        <fullName evidence="4">Acyltransferase</fullName>
    </submittedName>
</protein>
<evidence type="ECO:0000256" key="1">
    <source>
        <dbReference type="ARBA" id="ARBA00022679"/>
    </source>
</evidence>
<dbReference type="CDD" id="cd04647">
    <property type="entry name" value="LbH_MAT_like"/>
    <property type="match status" value="1"/>
</dbReference>
<accession>A0A3S3QA89</accession>
<dbReference type="PANTHER" id="PTHR23416">
    <property type="entry name" value="SIALIC ACID SYNTHASE-RELATED"/>
    <property type="match status" value="1"/>
</dbReference>
<dbReference type="OrthoDB" id="9812571at2"/>
<evidence type="ECO:0000313" key="5">
    <source>
        <dbReference type="Proteomes" id="UP000287527"/>
    </source>
</evidence>
<dbReference type="InterPro" id="IPR001451">
    <property type="entry name" value="Hexapep"/>
</dbReference>
<dbReference type="AlphaFoldDB" id="A0A3S3QA89"/>
<keyword evidence="1 4" id="KW-0808">Transferase</keyword>
<keyword evidence="2" id="KW-0677">Repeat</keyword>
<organism evidence="4 5">
    <name type="scientific">Flavobacterium cerinum</name>
    <dbReference type="NCBI Taxonomy" id="2502784"/>
    <lineage>
        <taxon>Bacteria</taxon>
        <taxon>Pseudomonadati</taxon>
        <taxon>Bacteroidota</taxon>
        <taxon>Flavobacteriia</taxon>
        <taxon>Flavobacteriales</taxon>
        <taxon>Flavobacteriaceae</taxon>
        <taxon>Flavobacterium</taxon>
    </lineage>
</organism>
<dbReference type="EMBL" id="SBII01000002">
    <property type="protein sequence ID" value="RWX02387.1"/>
    <property type="molecule type" value="Genomic_DNA"/>
</dbReference>
<evidence type="ECO:0000313" key="4">
    <source>
        <dbReference type="EMBL" id="RWX02387.1"/>
    </source>
</evidence>
<keyword evidence="3 4" id="KW-0012">Acyltransferase</keyword>
<comment type="caution">
    <text evidence="4">The sequence shown here is derived from an EMBL/GenBank/DDBJ whole genome shotgun (WGS) entry which is preliminary data.</text>
</comment>